<evidence type="ECO:0000313" key="4">
    <source>
        <dbReference type="Proteomes" id="UP000029665"/>
    </source>
</evidence>
<dbReference type="HOGENOM" id="CLU_002021_0_0_1"/>
<feature type="region of interest" description="Disordered" evidence="2">
    <location>
        <begin position="534"/>
        <end position="924"/>
    </location>
</feature>
<feature type="compositionally biased region" description="Acidic residues" evidence="2">
    <location>
        <begin position="427"/>
        <end position="451"/>
    </location>
</feature>
<accession>A0A060SRH3</accession>
<reference evidence="3" key="1">
    <citation type="submission" date="2014-01" db="EMBL/GenBank/DDBJ databases">
        <title>The genome of the white-rot fungus Pycnoporus cinnabarinus: a basidiomycete model with a versatile arsenal for lignocellulosic biomass breakdown.</title>
        <authorList>
            <person name="Levasseur A."/>
            <person name="Lomascolo A."/>
            <person name="Ruiz-Duenas F.J."/>
            <person name="Uzan E."/>
            <person name="Piumi F."/>
            <person name="Kues U."/>
            <person name="Ram A.F.J."/>
            <person name="Murat C."/>
            <person name="Haon M."/>
            <person name="Benoit I."/>
            <person name="Arfi Y."/>
            <person name="Chevret D."/>
            <person name="Drula E."/>
            <person name="Kwon M.J."/>
            <person name="Gouret P."/>
            <person name="Lesage-Meessen L."/>
            <person name="Lombard V."/>
            <person name="Mariette J."/>
            <person name="Noirot C."/>
            <person name="Park J."/>
            <person name="Patyshakuliyeva A."/>
            <person name="Wieneger R.A.B."/>
            <person name="Wosten H.A.B."/>
            <person name="Martin F."/>
            <person name="Coutinho P.M."/>
            <person name="de Vries R."/>
            <person name="Martinez A.T."/>
            <person name="Klopp C."/>
            <person name="Pontarotti P."/>
            <person name="Henrissat B."/>
            <person name="Record E."/>
        </authorList>
    </citation>
    <scope>NUCLEOTIDE SEQUENCE [LARGE SCALE GENOMIC DNA]</scope>
    <source>
        <strain evidence="3">BRFM137</strain>
    </source>
</reference>
<feature type="compositionally biased region" description="Polar residues" evidence="2">
    <location>
        <begin position="1884"/>
        <end position="1899"/>
    </location>
</feature>
<dbReference type="STRING" id="5643.A0A060SRH3"/>
<gene>
    <name evidence="3" type="ORF">BN946_scf185001.g32</name>
</gene>
<feature type="compositionally biased region" description="Polar residues" evidence="2">
    <location>
        <begin position="661"/>
        <end position="670"/>
    </location>
</feature>
<name>A0A060SRH3_PYCCI</name>
<evidence type="ECO:0000256" key="2">
    <source>
        <dbReference type="SAM" id="MobiDB-lite"/>
    </source>
</evidence>
<dbReference type="Proteomes" id="UP000029665">
    <property type="component" value="Unassembled WGS sequence"/>
</dbReference>
<dbReference type="PANTHER" id="PTHR23159">
    <property type="entry name" value="CENTROSOMAL PROTEIN 2"/>
    <property type="match status" value="1"/>
</dbReference>
<feature type="region of interest" description="Disordered" evidence="2">
    <location>
        <begin position="307"/>
        <end position="485"/>
    </location>
</feature>
<proteinExistence type="predicted"/>
<feature type="compositionally biased region" description="Polar residues" evidence="2">
    <location>
        <begin position="867"/>
        <end position="876"/>
    </location>
</feature>
<dbReference type="EMBL" id="CCBP010000215">
    <property type="protein sequence ID" value="CDO74784.1"/>
    <property type="molecule type" value="Genomic_DNA"/>
</dbReference>
<feature type="compositionally biased region" description="Polar residues" evidence="2">
    <location>
        <begin position="342"/>
        <end position="355"/>
    </location>
</feature>
<feature type="compositionally biased region" description="Pro residues" evidence="2">
    <location>
        <begin position="601"/>
        <end position="611"/>
    </location>
</feature>
<feature type="compositionally biased region" description="Low complexity" evidence="2">
    <location>
        <begin position="724"/>
        <end position="736"/>
    </location>
</feature>
<feature type="compositionally biased region" description="Basic and acidic residues" evidence="2">
    <location>
        <begin position="964"/>
        <end position="981"/>
    </location>
</feature>
<organism evidence="3 4">
    <name type="scientific">Pycnoporus cinnabarinus</name>
    <name type="common">Cinnabar-red polypore</name>
    <name type="synonym">Trametes cinnabarina</name>
    <dbReference type="NCBI Taxonomy" id="5643"/>
    <lineage>
        <taxon>Eukaryota</taxon>
        <taxon>Fungi</taxon>
        <taxon>Dikarya</taxon>
        <taxon>Basidiomycota</taxon>
        <taxon>Agaricomycotina</taxon>
        <taxon>Agaricomycetes</taxon>
        <taxon>Polyporales</taxon>
        <taxon>Polyporaceae</taxon>
        <taxon>Trametes</taxon>
    </lineage>
</organism>
<feature type="region of interest" description="Disordered" evidence="2">
    <location>
        <begin position="132"/>
        <end position="167"/>
    </location>
</feature>
<feature type="region of interest" description="Disordered" evidence="2">
    <location>
        <begin position="1875"/>
        <end position="1910"/>
    </location>
</feature>
<keyword evidence="4" id="KW-1185">Reference proteome</keyword>
<feature type="compositionally biased region" description="Basic residues" evidence="2">
    <location>
        <begin position="576"/>
        <end position="587"/>
    </location>
</feature>
<evidence type="ECO:0000256" key="1">
    <source>
        <dbReference type="SAM" id="Coils"/>
    </source>
</evidence>
<feature type="compositionally biased region" description="Pro residues" evidence="2">
    <location>
        <begin position="317"/>
        <end position="329"/>
    </location>
</feature>
<sequence>MVSQHRQQPSRLFIPPNLNAQQPMSFGENAPLFSPALPTSIQQGMHPPFGFGAQVNPLQTPMQPGFFPPQPGAPARPSMHRSHPSVMQLAAAGILPPPGMPMTPLGQNGFPQPLIQGLAPFAPPFVPRSKRSASVSVGGPPKAVLGGPQRKVSPIPPPSAAATPAVAPAQKPKKVIVNFPRETIPGEGDEPPKRASFARTPLLLSEVPEQVEIKHPETSTIELYPADSWRYHLPPTVDVFLPGKAAWDTIKQSIIEEKLQRLGVERGNGSSIPHIHAPHARAASISSPADPALLFFKLNKLQQSQNSSVTHSLATSPQPPALSPSPNTLPPRLQNRHGHSISLAQPSSNHSSPFTGSGGFNPFGPNATLGSDQVLLRRSPAPPSAPSETIHAPQGRVPTNVASLAPPAPQSRPESRPDFMRGFGIDIPEEEEPPEGDEEENQELAEEEPQDEAAATESVIADTSVASAETEQDVEQDGLSTVAQSRMHSRHVSRLSVALSLRSVGGMAEPGTIMEDEVVPSRTPSGELEVEDVDPDQDAIGEWTGSEDLQTADTSEDESIGEWSNPSDEERARQERMHRRMMRRVKQVKQELEMPRRIPNFPRPPPLPVPVPVDFEARQDDDIVSNPSDEGHESFVDPYFPRAQSSHSGIGRPLPPLPHSRSGSQYSAQTGHDPALAHSRHPSEQYLTPGGLQPRPPQPPSAAPRSESLNPLAKPFVFGASRQSGSWASGAFSSSSTPPTHTRVPSLGKPLNVAAPEFKPTGFTFRPPPGMPQLAFPHPQVARPLPTPPSAPQEPVRATQGREKRQRRSMSRDAESEEEAGQNTMASFKFPPTPEHAHQARHSAPASPPKTKEPALNVAAKPFNFAGFSNTLPFSSQKKDVPQSPRLSDDDEDDENRPCMSMPVPQIGAEELPFPPTSKPKRAPIPLDFKHPVSTNTVPAGLFKALVNNDGEERTRRTVRSRLSSRDIYEHSPRQSLDDLHVPPISRGMGRGGRLFTDPGHHERDMSIERDDVFSARRPRRSSLPPRQHDDDEDSVSDMSIPPVNLARRVEMQQYEHRLERLLEEKFEGVKQALEQFKQASGGQPLNSSTETMISDVVSLFRAQLQDSAARSLDDSQRDAQGELDFEVLKGIIEQSQEETRAALKHEIANLLQAPRERDEEIRRSIEDLSDRTINTLASAMSQLGARIQSIEAARAPSANRDHVVQDLLQKLLPHIAALRGEPVDYDVLTARLAQAVKPHISQLIDLASDKRETAGLIVDRLLPILPSLQPNINLDAIASRLTTEIRTVIGSLDAHELKEQVSDLVVERLDSRLAVRDRALNLDAFSDRIVDNLRTLLAPLADVQRKMEELATEKPGQGAPQLDAAALKEDIVAVLSDLPQRLSSAAEALSSAQSEFKARADGVEQDVGSGKALQNLESAMSNISNDYKKLVSQNEGFSDFCNDIIKHINALPEAMVEATKVLQNAHAEFAARDTSQKDSEEIRRLMAANAELQVQLAKARGAHGQVRVEKDMLSERVKAAEAERDRLNARVELLQNSLSNKAADSAATEAKNAELEEALARALERLKVADVQAQGQQERLSELEKAKHELGLEKQQLKAKVDSLELRVTFITREKDTIAEELAAQRKQNEELLSQQSHWDELRQATEQIQALASTVSQIDQEELRELRRVRDRSKVLEGEHTALQRRLKEYETKIANQEKLAQTSRQSLVQARQRAEEWERRAKEAEGQLEVTQTKLDQVEQSHSQLDADYSLVKLQLEERDAEERLDKDRQNKLRDQIATLEAQVARLQAEVDKAKKPTTTTVLQPIARYQNGQTHPPPRPDSRASTVYNASRAATPKGQYNGTNTDVRVATPPQPSVRDSIHAPWRQPATIHMASKGYRSNPYSRVASPTPSTVSAAPTLGDDGWWS</sequence>
<comment type="caution">
    <text evidence="3">The sequence shown here is derived from an EMBL/GenBank/DDBJ whole genome shotgun (WGS) entry which is preliminary data.</text>
</comment>
<feature type="compositionally biased region" description="Basic and acidic residues" evidence="2">
    <location>
        <begin position="999"/>
        <end position="1015"/>
    </location>
</feature>
<feature type="coiled-coil region" evidence="1">
    <location>
        <begin position="1483"/>
        <end position="1800"/>
    </location>
</feature>
<evidence type="ECO:0000313" key="3">
    <source>
        <dbReference type="EMBL" id="CDO74784.1"/>
    </source>
</evidence>
<feature type="region of interest" description="Disordered" evidence="2">
    <location>
        <begin position="952"/>
        <end position="1040"/>
    </location>
</feature>
<protein>
    <submittedName>
        <fullName evidence="3">Uncharacterized protein</fullName>
    </submittedName>
</protein>
<feature type="compositionally biased region" description="Polar residues" evidence="2">
    <location>
        <begin position="307"/>
        <end position="316"/>
    </location>
</feature>
<dbReference type="PANTHER" id="PTHR23159:SF60">
    <property type="entry name" value="SPINDLE ASSEMBLY ABNORMAL PROTEIN 4"/>
    <property type="match status" value="1"/>
</dbReference>
<keyword evidence="1" id="KW-0175">Coiled coil</keyword>
<dbReference type="OrthoDB" id="3357224at2759"/>
<dbReference type="OMA" id="WGFAYDK"/>